<dbReference type="RefSeq" id="WP_089760476.1">
    <property type="nucleotide sequence ID" value="NZ_FNGO01000013.1"/>
</dbReference>
<dbReference type="CDD" id="cd01562">
    <property type="entry name" value="Thr-dehyd"/>
    <property type="match status" value="1"/>
</dbReference>
<evidence type="ECO:0000256" key="1">
    <source>
        <dbReference type="ARBA" id="ARBA00001274"/>
    </source>
</evidence>
<dbReference type="FunFam" id="3.40.50.1100:FF:000005">
    <property type="entry name" value="Threonine dehydratase catabolic"/>
    <property type="match status" value="1"/>
</dbReference>
<evidence type="ECO:0000256" key="2">
    <source>
        <dbReference type="ARBA" id="ARBA00001933"/>
    </source>
</evidence>
<evidence type="ECO:0000256" key="8">
    <source>
        <dbReference type="ARBA" id="ARBA00031427"/>
    </source>
</evidence>
<dbReference type="Pfam" id="PF00291">
    <property type="entry name" value="PALP"/>
    <property type="match status" value="1"/>
</dbReference>
<proteinExistence type="inferred from homology"/>
<keyword evidence="5" id="KW-0663">Pyridoxal phosphate</keyword>
<protein>
    <recommendedName>
        <fullName evidence="4">threonine ammonia-lyase</fullName>
        <ecNumber evidence="4">4.3.1.19</ecNumber>
    </recommendedName>
    <alternativeName>
        <fullName evidence="8">Threonine deaminase</fullName>
    </alternativeName>
</protein>
<evidence type="ECO:0000256" key="5">
    <source>
        <dbReference type="ARBA" id="ARBA00022898"/>
    </source>
</evidence>
<evidence type="ECO:0000256" key="7">
    <source>
        <dbReference type="ARBA" id="ARBA00025527"/>
    </source>
</evidence>
<evidence type="ECO:0000259" key="9">
    <source>
        <dbReference type="Pfam" id="PF00291"/>
    </source>
</evidence>
<dbReference type="GO" id="GO:0004794">
    <property type="term" value="F:threonine deaminase activity"/>
    <property type="evidence" value="ECO:0007669"/>
    <property type="project" value="UniProtKB-EC"/>
</dbReference>
<dbReference type="Gene3D" id="3.40.50.1100">
    <property type="match status" value="2"/>
</dbReference>
<organism evidence="10 11">
    <name type="scientific">Halarsenatibacter silvermanii</name>
    <dbReference type="NCBI Taxonomy" id="321763"/>
    <lineage>
        <taxon>Bacteria</taxon>
        <taxon>Bacillati</taxon>
        <taxon>Bacillota</taxon>
        <taxon>Clostridia</taxon>
        <taxon>Halanaerobiales</taxon>
        <taxon>Halarsenatibacteraceae</taxon>
        <taxon>Halarsenatibacter</taxon>
    </lineage>
</organism>
<dbReference type="STRING" id="321763.SAMN04488692_11314"/>
<dbReference type="InterPro" id="IPR050147">
    <property type="entry name" value="Ser/Thr_Dehydratase"/>
</dbReference>
<dbReference type="GO" id="GO:0009097">
    <property type="term" value="P:isoleucine biosynthetic process"/>
    <property type="evidence" value="ECO:0007669"/>
    <property type="project" value="TreeGrafter"/>
</dbReference>
<dbReference type="EMBL" id="FNGO01000013">
    <property type="protein sequence ID" value="SDL97931.1"/>
    <property type="molecule type" value="Genomic_DNA"/>
</dbReference>
<dbReference type="OrthoDB" id="9811476at2"/>
<sequence length="323" mass="35347">MSKKPVTYQDVKAARRRIQSRIYRTPLTHSHRLSTDHTSYYLKLESQQITNSFKVRGTLNKLSALAEKKGRKKVAAVSSGNHGAGLSYAASIMPDFEVVIFVPTSTPAAKIDKMQYYGADVRREGENFNRTRRIAFDFCRQNEHLMVDPDSDIEVIAGQGTIVQEVLDQNPAVDTIIVPVGGGGLITGIAVAARQLRPDITIVGVQTSACPAFVRAIEEDTFYETYPIEESICDGLVGGVGEIPFQMADDCIDEMMEVSEERIRKAVPFIIGEEKAVAEPAGAAGVAAVRENPYRFSGDEIAIIISGGNIDAGLIKELFNEVY</sequence>
<dbReference type="SUPFAM" id="SSF53686">
    <property type="entry name" value="Tryptophan synthase beta subunit-like PLP-dependent enzymes"/>
    <property type="match status" value="1"/>
</dbReference>
<keyword evidence="6" id="KW-0456">Lyase</keyword>
<comment type="catalytic activity">
    <reaction evidence="1">
        <text>L-threonine = 2-oxobutanoate + NH4(+)</text>
        <dbReference type="Rhea" id="RHEA:22108"/>
        <dbReference type="ChEBI" id="CHEBI:16763"/>
        <dbReference type="ChEBI" id="CHEBI:28938"/>
        <dbReference type="ChEBI" id="CHEBI:57926"/>
        <dbReference type="EC" id="4.3.1.19"/>
    </reaction>
</comment>
<dbReference type="EC" id="4.3.1.19" evidence="4"/>
<dbReference type="AlphaFoldDB" id="A0A1G9PHH4"/>
<evidence type="ECO:0000313" key="11">
    <source>
        <dbReference type="Proteomes" id="UP000199476"/>
    </source>
</evidence>
<dbReference type="PANTHER" id="PTHR48078">
    <property type="entry name" value="THREONINE DEHYDRATASE, MITOCHONDRIAL-RELATED"/>
    <property type="match status" value="1"/>
</dbReference>
<comment type="function">
    <text evidence="7">Catalyzes the anaerobic formation of alpha-ketobutyrate and ammonia from threonine in a two-step reaction. The first step involved a dehydration of threonine and a production of enamine intermediates (aminocrotonate), which tautomerizes to its imine form (iminobutyrate). Both intermediates are unstable and short-lived. The second step is the nonenzymatic hydrolysis of the enamine/imine intermediates to form 2-ketobutyrate and free ammonia. In the low water environment of the cell, the second step is accelerated by RidA.</text>
</comment>
<dbReference type="InterPro" id="IPR001926">
    <property type="entry name" value="TrpB-like_PALP"/>
</dbReference>
<evidence type="ECO:0000256" key="6">
    <source>
        <dbReference type="ARBA" id="ARBA00023239"/>
    </source>
</evidence>
<feature type="domain" description="Tryptophan synthase beta chain-like PALP" evidence="9">
    <location>
        <begin position="20"/>
        <end position="307"/>
    </location>
</feature>
<dbReference type="Proteomes" id="UP000199476">
    <property type="component" value="Unassembled WGS sequence"/>
</dbReference>
<dbReference type="GO" id="GO:0006565">
    <property type="term" value="P:L-serine catabolic process"/>
    <property type="evidence" value="ECO:0007669"/>
    <property type="project" value="TreeGrafter"/>
</dbReference>
<gene>
    <name evidence="10" type="ORF">SAMN04488692_11314</name>
</gene>
<evidence type="ECO:0000256" key="3">
    <source>
        <dbReference type="ARBA" id="ARBA00010869"/>
    </source>
</evidence>
<dbReference type="GO" id="GO:0003941">
    <property type="term" value="F:L-serine ammonia-lyase activity"/>
    <property type="evidence" value="ECO:0007669"/>
    <property type="project" value="TreeGrafter"/>
</dbReference>
<accession>A0A1G9PHH4</accession>
<evidence type="ECO:0000313" key="10">
    <source>
        <dbReference type="EMBL" id="SDL97931.1"/>
    </source>
</evidence>
<reference evidence="10 11" key="1">
    <citation type="submission" date="2016-10" db="EMBL/GenBank/DDBJ databases">
        <authorList>
            <person name="de Groot N.N."/>
        </authorList>
    </citation>
    <scope>NUCLEOTIDE SEQUENCE [LARGE SCALE GENOMIC DNA]</scope>
    <source>
        <strain evidence="10 11">SLAS-1</strain>
    </source>
</reference>
<comment type="cofactor">
    <cofactor evidence="2">
        <name>pyridoxal 5'-phosphate</name>
        <dbReference type="ChEBI" id="CHEBI:597326"/>
    </cofactor>
</comment>
<dbReference type="PANTHER" id="PTHR48078:SF6">
    <property type="entry name" value="L-THREONINE DEHYDRATASE CATABOLIC TDCB"/>
    <property type="match status" value="1"/>
</dbReference>
<name>A0A1G9PHH4_9FIRM</name>
<dbReference type="InterPro" id="IPR036052">
    <property type="entry name" value="TrpB-like_PALP_sf"/>
</dbReference>
<comment type="similarity">
    <text evidence="3">Belongs to the serine/threonine dehydratase family.</text>
</comment>
<dbReference type="GO" id="GO:0006567">
    <property type="term" value="P:L-threonine catabolic process"/>
    <property type="evidence" value="ECO:0007669"/>
    <property type="project" value="TreeGrafter"/>
</dbReference>
<keyword evidence="11" id="KW-1185">Reference proteome</keyword>
<evidence type="ECO:0000256" key="4">
    <source>
        <dbReference type="ARBA" id="ARBA00012096"/>
    </source>
</evidence>